<reference evidence="3" key="1">
    <citation type="submission" date="2016-11" db="UniProtKB">
        <authorList>
            <consortium name="WormBaseParasite"/>
        </authorList>
    </citation>
    <scope>IDENTIFICATION</scope>
</reference>
<name>A0A1I8AIQ8_9BILA</name>
<keyword evidence="2" id="KW-1185">Reference proteome</keyword>
<proteinExistence type="predicted"/>
<feature type="region of interest" description="Disordered" evidence="1">
    <location>
        <begin position="301"/>
        <end position="320"/>
    </location>
</feature>
<evidence type="ECO:0000313" key="2">
    <source>
        <dbReference type="Proteomes" id="UP000095287"/>
    </source>
</evidence>
<feature type="region of interest" description="Disordered" evidence="1">
    <location>
        <begin position="203"/>
        <end position="233"/>
    </location>
</feature>
<protein>
    <submittedName>
        <fullName evidence="3">Pentatricopeptide repeat-containing protein</fullName>
    </submittedName>
</protein>
<organism evidence="2 3">
    <name type="scientific">Steinernema glaseri</name>
    <dbReference type="NCBI Taxonomy" id="37863"/>
    <lineage>
        <taxon>Eukaryota</taxon>
        <taxon>Metazoa</taxon>
        <taxon>Ecdysozoa</taxon>
        <taxon>Nematoda</taxon>
        <taxon>Chromadorea</taxon>
        <taxon>Rhabditida</taxon>
        <taxon>Tylenchina</taxon>
        <taxon>Panagrolaimomorpha</taxon>
        <taxon>Strongyloidoidea</taxon>
        <taxon>Steinernematidae</taxon>
        <taxon>Steinernema</taxon>
    </lineage>
</organism>
<sequence>MEHRSISINPDIYDVLLLTRAARVTIVLKSHNKVNIKDLKGRSSRKATLESDSLRSSVLQFCCNSSLQVSFDSSFLKLMVIGYLLASSLFSCPGHPRTWQGKKVTSLRPISLPSRHNAYLLFAQKASIVQRFYSPIALQRVRSLQVEESLTPIGQRLISWSLNAQKSNAHHKSDPCLHQRIPQNPDKRSLDFFFARDTPRRRMTQMEGDSLSASLFRKRKEGRNQRSSGQSRAPYIAHKSKLASKVQVEGKHEIDVGAAIQYKYKQRGFSNLGSDLRFATVAGGEFSFRKQRTVYLQQSKMASEGRKVGVKDTQEGDPTV</sequence>
<dbReference type="AlphaFoldDB" id="A0A1I8AIQ8"/>
<feature type="compositionally biased region" description="Basic and acidic residues" evidence="1">
    <location>
        <begin position="303"/>
        <end position="314"/>
    </location>
</feature>
<evidence type="ECO:0000256" key="1">
    <source>
        <dbReference type="SAM" id="MobiDB-lite"/>
    </source>
</evidence>
<dbReference type="Proteomes" id="UP000095287">
    <property type="component" value="Unplaced"/>
</dbReference>
<accession>A0A1I8AIQ8</accession>
<evidence type="ECO:0000313" key="3">
    <source>
        <dbReference type="WBParaSite" id="L893_g6012.t1"/>
    </source>
</evidence>
<dbReference type="WBParaSite" id="L893_g6012.t1">
    <property type="protein sequence ID" value="L893_g6012.t1"/>
    <property type="gene ID" value="L893_g6012"/>
</dbReference>